<protein>
    <submittedName>
        <fullName evidence="1">SpoIIAA-like</fullName>
    </submittedName>
</protein>
<dbReference type="InterPro" id="IPR021866">
    <property type="entry name" value="SpoIIAA-like"/>
</dbReference>
<dbReference type="EMBL" id="FTMA01000001">
    <property type="protein sequence ID" value="SIQ16692.1"/>
    <property type="molecule type" value="Genomic_DNA"/>
</dbReference>
<dbReference type="Gene3D" id="3.40.50.10600">
    <property type="entry name" value="SpoIIaa-like domains"/>
    <property type="match status" value="1"/>
</dbReference>
<dbReference type="AlphaFoldDB" id="A0A1N6QJN6"/>
<dbReference type="RefSeq" id="WP_076547104.1">
    <property type="nucleotide sequence ID" value="NZ_FTMA01000001.1"/>
</dbReference>
<sequence>MISIYKEQSTVYIVAQHKLDAKDYETLNLELTDHIKTHPQVYWYIEMENFEGWTASAYWKGIELNLPSQEHLKRVALVGSVKWQEQFIEVLLPFSKAHIKFFKPAEKDNAKEWIEKNSKK</sequence>
<dbReference type="SUPFAM" id="SSF52091">
    <property type="entry name" value="SpoIIaa-like"/>
    <property type="match status" value="1"/>
</dbReference>
<dbReference type="OrthoDB" id="1436687at2"/>
<dbReference type="InterPro" id="IPR038396">
    <property type="entry name" value="SpoIIAA-like_sf"/>
</dbReference>
<dbReference type="STRING" id="228959.SAMN05421797_101917"/>
<accession>A0A1N6QJN6</accession>
<organism evidence="1 2">
    <name type="scientific">Maribacter ulvicola</name>
    <dbReference type="NCBI Taxonomy" id="228959"/>
    <lineage>
        <taxon>Bacteria</taxon>
        <taxon>Pseudomonadati</taxon>
        <taxon>Bacteroidota</taxon>
        <taxon>Flavobacteriia</taxon>
        <taxon>Flavobacteriales</taxon>
        <taxon>Flavobacteriaceae</taxon>
        <taxon>Maribacter</taxon>
    </lineage>
</organism>
<proteinExistence type="predicted"/>
<name>A0A1N6QJN6_9FLAO</name>
<evidence type="ECO:0000313" key="2">
    <source>
        <dbReference type="Proteomes" id="UP000186953"/>
    </source>
</evidence>
<dbReference type="Proteomes" id="UP000186953">
    <property type="component" value="Unassembled WGS sequence"/>
</dbReference>
<keyword evidence="2" id="KW-1185">Reference proteome</keyword>
<dbReference type="Pfam" id="PF11964">
    <property type="entry name" value="SpoIIAA-like"/>
    <property type="match status" value="1"/>
</dbReference>
<gene>
    <name evidence="1" type="ORF">SAMN05421797_101917</name>
</gene>
<dbReference type="InterPro" id="IPR036513">
    <property type="entry name" value="STAS_dom_sf"/>
</dbReference>
<evidence type="ECO:0000313" key="1">
    <source>
        <dbReference type="EMBL" id="SIQ16692.1"/>
    </source>
</evidence>
<reference evidence="2" key="1">
    <citation type="submission" date="2017-01" db="EMBL/GenBank/DDBJ databases">
        <authorList>
            <person name="Varghese N."/>
            <person name="Submissions S."/>
        </authorList>
    </citation>
    <scope>NUCLEOTIDE SEQUENCE [LARGE SCALE GENOMIC DNA]</scope>
    <source>
        <strain evidence="2">DSM 15366</strain>
    </source>
</reference>